<dbReference type="GO" id="GO:0003724">
    <property type="term" value="F:RNA helicase activity"/>
    <property type="evidence" value="ECO:0007669"/>
    <property type="project" value="UniProtKB-EC"/>
</dbReference>
<comment type="caution">
    <text evidence="3">The sequence shown here is derived from an EMBL/GenBank/DDBJ whole genome shotgun (WGS) entry which is preliminary data.</text>
</comment>
<evidence type="ECO:0000259" key="2">
    <source>
        <dbReference type="Pfam" id="PF08152"/>
    </source>
</evidence>
<organism evidence="3 4">
    <name type="scientific">Bos mutus</name>
    <name type="common">wild yak</name>
    <dbReference type="NCBI Taxonomy" id="72004"/>
    <lineage>
        <taxon>Eukaryota</taxon>
        <taxon>Metazoa</taxon>
        <taxon>Chordata</taxon>
        <taxon>Craniata</taxon>
        <taxon>Vertebrata</taxon>
        <taxon>Euteleostomi</taxon>
        <taxon>Mammalia</taxon>
        <taxon>Eutheria</taxon>
        <taxon>Laurasiatheria</taxon>
        <taxon>Artiodactyla</taxon>
        <taxon>Ruminantia</taxon>
        <taxon>Pecora</taxon>
        <taxon>Bovidae</taxon>
        <taxon>Bovinae</taxon>
        <taxon>Bos</taxon>
    </lineage>
</organism>
<dbReference type="GO" id="GO:0016787">
    <property type="term" value="F:hydrolase activity"/>
    <property type="evidence" value="ECO:0007669"/>
    <property type="project" value="UniProtKB-KW"/>
</dbReference>
<protein>
    <recommendedName>
        <fullName evidence="2">GUCT domain-containing protein</fullName>
    </recommendedName>
</protein>
<evidence type="ECO:0000313" key="4">
    <source>
        <dbReference type="Proteomes" id="UP000322234"/>
    </source>
</evidence>
<dbReference type="SUPFAM" id="SSF54928">
    <property type="entry name" value="RNA-binding domain, RBD"/>
    <property type="match status" value="1"/>
</dbReference>
<gene>
    <name evidence="3" type="ORF">E5288_WYG002152</name>
</gene>
<feature type="domain" description="GUCT" evidence="2">
    <location>
        <begin position="2"/>
        <end position="69"/>
    </location>
</feature>
<feature type="region of interest" description="Disordered" evidence="1">
    <location>
        <begin position="36"/>
        <end position="108"/>
    </location>
</feature>
<sequence length="108" mass="12383">MPKLSYAWKELKEQLREDIDSKVRGTVLLKGKQGACLDSPTAAGTEVQRKGHDSRRRQLSVPTEQPELQGPREGCRSFQGQREGIRGFRDPGKKWELPRTAIKRRQQK</sequence>
<name>A0A6B0S4P5_9CETA</name>
<evidence type="ECO:0000313" key="3">
    <source>
        <dbReference type="EMBL" id="MXQ97280.1"/>
    </source>
</evidence>
<evidence type="ECO:0000256" key="1">
    <source>
        <dbReference type="SAM" id="MobiDB-lite"/>
    </source>
</evidence>
<dbReference type="EMBL" id="VBQZ03000186">
    <property type="protein sequence ID" value="MXQ97280.1"/>
    <property type="molecule type" value="Genomic_DNA"/>
</dbReference>
<accession>A0A6B0S4P5</accession>
<dbReference type="Proteomes" id="UP000322234">
    <property type="component" value="Unassembled WGS sequence"/>
</dbReference>
<feature type="compositionally biased region" description="Basic and acidic residues" evidence="1">
    <location>
        <begin position="83"/>
        <end position="97"/>
    </location>
</feature>
<dbReference type="Pfam" id="PF08152">
    <property type="entry name" value="GUCT"/>
    <property type="match status" value="1"/>
</dbReference>
<dbReference type="GO" id="GO:0005524">
    <property type="term" value="F:ATP binding"/>
    <property type="evidence" value="ECO:0007669"/>
    <property type="project" value="InterPro"/>
</dbReference>
<dbReference type="GO" id="GO:0003723">
    <property type="term" value="F:RNA binding"/>
    <property type="evidence" value="ECO:0007669"/>
    <property type="project" value="UniProtKB-KW"/>
</dbReference>
<proteinExistence type="predicted"/>
<reference evidence="3" key="1">
    <citation type="submission" date="2019-10" db="EMBL/GenBank/DDBJ databases">
        <title>The sequence and de novo assembly of the wild yak genome.</title>
        <authorList>
            <person name="Liu Y."/>
        </authorList>
    </citation>
    <scope>NUCLEOTIDE SEQUENCE [LARGE SCALE GENOMIC DNA]</scope>
    <source>
        <strain evidence="3">WY2019</strain>
    </source>
</reference>
<dbReference type="InterPro" id="IPR012562">
    <property type="entry name" value="GUCT"/>
</dbReference>
<dbReference type="InterPro" id="IPR035979">
    <property type="entry name" value="RBD_domain_sf"/>
</dbReference>
<keyword evidence="4" id="KW-1185">Reference proteome</keyword>
<dbReference type="AlphaFoldDB" id="A0A6B0S4P5"/>
<dbReference type="Gene3D" id="3.30.70.2280">
    <property type="match status" value="1"/>
</dbReference>